<dbReference type="PANTHER" id="PTHR37422:SF13">
    <property type="entry name" value="LIPOPOLYSACCHARIDE BIOSYNTHESIS PROTEIN PA4999-RELATED"/>
    <property type="match status" value="1"/>
</dbReference>
<feature type="transmembrane region" description="Helical" evidence="5">
    <location>
        <begin position="222"/>
        <end position="237"/>
    </location>
</feature>
<evidence type="ECO:0000313" key="9">
    <source>
        <dbReference type="EMBL" id="EKE75355.1"/>
    </source>
</evidence>
<dbReference type="PANTHER" id="PTHR37422">
    <property type="entry name" value="TEICHURONIC ACID BIOSYNTHESIS PROTEIN TUAE"/>
    <property type="match status" value="1"/>
</dbReference>
<evidence type="ECO:0000259" key="6">
    <source>
        <dbReference type="Pfam" id="PF04932"/>
    </source>
</evidence>
<dbReference type="InterPro" id="IPR031726">
    <property type="entry name" value="PglL_A"/>
</dbReference>
<keyword evidence="4 5" id="KW-0472">Membrane</keyword>
<feature type="transmembrane region" description="Helical" evidence="5">
    <location>
        <begin position="197"/>
        <end position="216"/>
    </location>
</feature>
<feature type="transmembrane region" description="Helical" evidence="5">
    <location>
        <begin position="162"/>
        <end position="185"/>
    </location>
</feature>
<evidence type="ECO:0000256" key="3">
    <source>
        <dbReference type="ARBA" id="ARBA00022989"/>
    </source>
</evidence>
<dbReference type="Pfam" id="PF11846">
    <property type="entry name" value="Wzy_C_2"/>
    <property type="match status" value="1"/>
</dbReference>
<dbReference type="STRING" id="745411.B3C1_06754"/>
<feature type="transmembrane region" description="Helical" evidence="5">
    <location>
        <begin position="68"/>
        <end position="85"/>
    </location>
</feature>
<dbReference type="AlphaFoldDB" id="K2KDG9"/>
<dbReference type="RefSeq" id="WP_008483771.1">
    <property type="nucleotide sequence ID" value="NZ_AMRI01000008.1"/>
</dbReference>
<protein>
    <submittedName>
        <fullName evidence="9">Lipid A core-O-antigen ligase</fullName>
    </submittedName>
</protein>
<feature type="transmembrane region" description="Helical" evidence="5">
    <location>
        <begin position="368"/>
        <end position="386"/>
    </location>
</feature>
<sequence length="568" mass="62705">MESTNNKLAWAAFGLLFLFATQYFQHNIGGYGLQLSFNNVVWIAVLVMITVGIVRGTNRGTWTLPSRWPWYLGLFLCLFLPLLWSDNTAEYAIGRFFGVLGGLLFLLALFQCFEARQAEKGLLLIIIGSVSLQSLLGTLQLFGWDWLPIGRISEAGVRPQGIFQQPNVFASYVATGVMASLWCLVKYQAPKRVSLKVAWYGVLLSCLTLGPFCLYIALSRTGVLALALGLFCFLWVRKPASRPLMIGVAAIILGELAGLLFTEVVQGAVRGAAGITESNGRTGIWTVSLQLFSQHPLLGSGLGSFEAAYAWQRGAAFAATGLLAMANVDHPHNELLFWAVEGGLLPVTGIVAFSLTFLLALRHLGRDAWGYGALLLPIILHCMTEYPFYHSAAHWFVFLTLLFLVESRLAPLKDKPVALPYVWKSLSMIALLVGSLFLVTNLHTIAKLTQVARANKVAQGSDSPLAPLLDIVNPIVFQNHITHLGMYTRLQVALATHDQQALRDYISWGWQFSHNVVRPDTFIYMREAAEALGDEAEVARIESRARWLYPMNPQFKHHPAASGAQLTQ</sequence>
<dbReference type="Proteomes" id="UP000006755">
    <property type="component" value="Unassembled WGS sequence"/>
</dbReference>
<keyword evidence="2 5" id="KW-0812">Transmembrane</keyword>
<feature type="domain" description="O-antigen ligase-related" evidence="6">
    <location>
        <begin position="209"/>
        <end position="345"/>
    </location>
</feature>
<accession>K2KDG9</accession>
<evidence type="ECO:0000256" key="5">
    <source>
        <dbReference type="SAM" id="Phobius"/>
    </source>
</evidence>
<gene>
    <name evidence="9" type="ORF">B3C1_06754</name>
</gene>
<evidence type="ECO:0000256" key="1">
    <source>
        <dbReference type="ARBA" id="ARBA00004141"/>
    </source>
</evidence>
<dbReference type="InterPro" id="IPR051533">
    <property type="entry name" value="WaaL-like"/>
</dbReference>
<dbReference type="GO" id="GO:0016874">
    <property type="term" value="F:ligase activity"/>
    <property type="evidence" value="ECO:0007669"/>
    <property type="project" value="UniProtKB-KW"/>
</dbReference>
<dbReference type="Pfam" id="PF15864">
    <property type="entry name" value="PglL_A"/>
    <property type="match status" value="1"/>
</dbReference>
<evidence type="ECO:0000313" key="10">
    <source>
        <dbReference type="Proteomes" id="UP000006755"/>
    </source>
</evidence>
<dbReference type="Pfam" id="PF04932">
    <property type="entry name" value="Wzy_C"/>
    <property type="match status" value="1"/>
</dbReference>
<evidence type="ECO:0000259" key="8">
    <source>
        <dbReference type="Pfam" id="PF15864"/>
    </source>
</evidence>
<comment type="caution">
    <text evidence="9">The sequence shown here is derived from an EMBL/GenBank/DDBJ whole genome shotgun (WGS) entry which is preliminary data.</text>
</comment>
<reference evidence="9 10" key="1">
    <citation type="journal article" date="2012" name="J. Bacteriol.">
        <title>Genome Sequence of Gallaecimonas xiamenensis Type Strain 3-C-1.</title>
        <authorList>
            <person name="Lai Q."/>
            <person name="Wang L."/>
            <person name="Wang W."/>
            <person name="Shao Z."/>
        </authorList>
    </citation>
    <scope>NUCLEOTIDE SEQUENCE [LARGE SCALE GENOMIC DNA]</scope>
    <source>
        <strain evidence="9 10">3-C-1</strain>
    </source>
</reference>
<dbReference type="EMBL" id="AMRI01000008">
    <property type="protein sequence ID" value="EKE75355.1"/>
    <property type="molecule type" value="Genomic_DNA"/>
</dbReference>
<evidence type="ECO:0000259" key="7">
    <source>
        <dbReference type="Pfam" id="PF11846"/>
    </source>
</evidence>
<feature type="domain" description="Virulence factor membrane-bound polymerase C-terminal" evidence="7">
    <location>
        <begin position="373"/>
        <end position="558"/>
    </location>
</feature>
<organism evidence="9 10">
    <name type="scientific">Gallaecimonas xiamenensis 3-C-1</name>
    <dbReference type="NCBI Taxonomy" id="745411"/>
    <lineage>
        <taxon>Bacteria</taxon>
        <taxon>Pseudomonadati</taxon>
        <taxon>Pseudomonadota</taxon>
        <taxon>Gammaproteobacteria</taxon>
        <taxon>Enterobacterales</taxon>
        <taxon>Gallaecimonadaceae</taxon>
        <taxon>Gallaecimonas</taxon>
    </lineage>
</organism>
<dbReference type="InterPro" id="IPR007016">
    <property type="entry name" value="O-antigen_ligase-rel_domated"/>
</dbReference>
<feature type="transmembrane region" description="Helical" evidence="5">
    <location>
        <begin position="421"/>
        <end position="439"/>
    </location>
</feature>
<evidence type="ECO:0000256" key="2">
    <source>
        <dbReference type="ARBA" id="ARBA00022692"/>
    </source>
</evidence>
<feature type="transmembrane region" description="Helical" evidence="5">
    <location>
        <begin position="122"/>
        <end position="142"/>
    </location>
</feature>
<feature type="transmembrane region" description="Helical" evidence="5">
    <location>
        <begin position="335"/>
        <end position="361"/>
    </location>
</feature>
<feature type="transmembrane region" description="Helical" evidence="5">
    <location>
        <begin position="91"/>
        <end position="110"/>
    </location>
</feature>
<feature type="transmembrane region" description="Helical" evidence="5">
    <location>
        <begin position="244"/>
        <end position="261"/>
    </location>
</feature>
<proteinExistence type="predicted"/>
<dbReference type="InterPro" id="IPR021797">
    <property type="entry name" value="Wzy_C_2"/>
</dbReference>
<keyword evidence="3 5" id="KW-1133">Transmembrane helix</keyword>
<dbReference type="eggNOG" id="COG3307">
    <property type="taxonomic scope" value="Bacteria"/>
</dbReference>
<name>K2KDG9_9GAMM</name>
<keyword evidence="10" id="KW-1185">Reference proteome</keyword>
<dbReference type="PATRIC" id="fig|745411.4.peg.1337"/>
<feature type="transmembrane region" description="Helical" evidence="5">
    <location>
        <begin position="40"/>
        <end position="56"/>
    </location>
</feature>
<dbReference type="GO" id="GO:0016020">
    <property type="term" value="C:membrane"/>
    <property type="evidence" value="ECO:0007669"/>
    <property type="project" value="UniProtKB-SubCell"/>
</dbReference>
<comment type="subcellular location">
    <subcellularLocation>
        <location evidence="1">Membrane</location>
        <topology evidence="1">Multi-pass membrane protein</topology>
    </subcellularLocation>
</comment>
<feature type="domain" description="Protein glycosylation ligase" evidence="8">
    <location>
        <begin position="161"/>
        <end position="182"/>
    </location>
</feature>
<evidence type="ECO:0000256" key="4">
    <source>
        <dbReference type="ARBA" id="ARBA00023136"/>
    </source>
</evidence>
<keyword evidence="9" id="KW-0436">Ligase</keyword>